<dbReference type="GO" id="GO:0032993">
    <property type="term" value="C:protein-DNA complex"/>
    <property type="evidence" value="ECO:0007669"/>
    <property type="project" value="TreeGrafter"/>
</dbReference>
<evidence type="ECO:0000256" key="3">
    <source>
        <dbReference type="ARBA" id="ARBA00023015"/>
    </source>
</evidence>
<dbReference type="InterPro" id="IPR036388">
    <property type="entry name" value="WH-like_DNA-bd_sf"/>
</dbReference>
<dbReference type="Pfam" id="PF00486">
    <property type="entry name" value="Trans_reg_C"/>
    <property type="match status" value="1"/>
</dbReference>
<dbReference type="InterPro" id="IPR001867">
    <property type="entry name" value="OmpR/PhoB-type_DNA-bd"/>
</dbReference>
<feature type="domain" description="Response regulatory" evidence="8">
    <location>
        <begin position="2"/>
        <end position="116"/>
    </location>
</feature>
<dbReference type="PROSITE" id="PS51755">
    <property type="entry name" value="OMPR_PHOB"/>
    <property type="match status" value="1"/>
</dbReference>
<dbReference type="GO" id="GO:0006355">
    <property type="term" value="P:regulation of DNA-templated transcription"/>
    <property type="evidence" value="ECO:0007669"/>
    <property type="project" value="InterPro"/>
</dbReference>
<feature type="modified residue" description="4-aspartylphosphate" evidence="6">
    <location>
        <position position="51"/>
    </location>
</feature>
<dbReference type="Pfam" id="PF00072">
    <property type="entry name" value="Response_reg"/>
    <property type="match status" value="1"/>
</dbReference>
<evidence type="ECO:0000313" key="10">
    <source>
        <dbReference type="EMBL" id="MBA5778829.1"/>
    </source>
</evidence>
<dbReference type="PROSITE" id="PS50110">
    <property type="entry name" value="RESPONSE_REGULATORY"/>
    <property type="match status" value="1"/>
</dbReference>
<dbReference type="SMART" id="SM00862">
    <property type="entry name" value="Trans_reg_C"/>
    <property type="match status" value="1"/>
</dbReference>
<evidence type="ECO:0000256" key="2">
    <source>
        <dbReference type="ARBA" id="ARBA00023012"/>
    </source>
</evidence>
<reference evidence="10 11" key="1">
    <citation type="submission" date="2020-07" db="EMBL/GenBank/DDBJ databases">
        <title>Stappia sp., F7233, whole genome shotgun sequencing project.</title>
        <authorList>
            <person name="Jiang S."/>
            <person name="Liu Z.W."/>
            <person name="Du Z.J."/>
        </authorList>
    </citation>
    <scope>NUCLEOTIDE SEQUENCE [LARGE SCALE GENOMIC DNA]</scope>
    <source>
        <strain evidence="10 11">F7233</strain>
    </source>
</reference>
<evidence type="ECO:0000256" key="7">
    <source>
        <dbReference type="PROSITE-ProRule" id="PRU01091"/>
    </source>
</evidence>
<evidence type="ECO:0000259" key="9">
    <source>
        <dbReference type="PROSITE" id="PS51755"/>
    </source>
</evidence>
<dbReference type="RefSeq" id="WP_182167527.1">
    <property type="nucleotide sequence ID" value="NZ_JACFXV010000064.1"/>
</dbReference>
<keyword evidence="4 7" id="KW-0238">DNA-binding</keyword>
<evidence type="ECO:0000313" key="11">
    <source>
        <dbReference type="Proteomes" id="UP000541109"/>
    </source>
</evidence>
<dbReference type="Gene3D" id="3.40.50.2300">
    <property type="match status" value="1"/>
</dbReference>
<keyword evidence="2" id="KW-0902">Two-component regulatory system</keyword>
<dbReference type="PANTHER" id="PTHR48111:SF1">
    <property type="entry name" value="TWO-COMPONENT RESPONSE REGULATOR ORR33"/>
    <property type="match status" value="1"/>
</dbReference>
<sequence length="221" mass="24184">MRLLIVEDNRALAEGLSTMLRAGGYVVDAVHDGESALAAIATHSFDLVILDLSLPDIDGLEILSEVRARALDTAVLVLTARGALDERVKGLDKGADDYLTKPFEVAEVEARIRALLRRRLGNRRARLECGALAFDLASRQAMLDGMPLDLPARELGVLQILISRADRVVSKAQIAETLTEFDAEISDNAVEQYVSRLRKRLEPHGLRIRTARGLGYCLEAG</sequence>
<dbReference type="GO" id="GO:0000976">
    <property type="term" value="F:transcription cis-regulatory region binding"/>
    <property type="evidence" value="ECO:0007669"/>
    <property type="project" value="TreeGrafter"/>
</dbReference>
<dbReference type="GO" id="GO:0000156">
    <property type="term" value="F:phosphorelay response regulator activity"/>
    <property type="evidence" value="ECO:0007669"/>
    <property type="project" value="TreeGrafter"/>
</dbReference>
<keyword evidence="1 6" id="KW-0597">Phosphoprotein</keyword>
<keyword evidence="3" id="KW-0805">Transcription regulation</keyword>
<dbReference type="SMART" id="SM00448">
    <property type="entry name" value="REC"/>
    <property type="match status" value="1"/>
</dbReference>
<dbReference type="EMBL" id="JACFXV010000064">
    <property type="protein sequence ID" value="MBA5778829.1"/>
    <property type="molecule type" value="Genomic_DNA"/>
</dbReference>
<evidence type="ECO:0000256" key="6">
    <source>
        <dbReference type="PROSITE-ProRule" id="PRU00169"/>
    </source>
</evidence>
<dbReference type="PANTHER" id="PTHR48111">
    <property type="entry name" value="REGULATOR OF RPOS"/>
    <property type="match status" value="1"/>
</dbReference>
<dbReference type="InterPro" id="IPR039420">
    <property type="entry name" value="WalR-like"/>
</dbReference>
<comment type="caution">
    <text evidence="10">The sequence shown here is derived from an EMBL/GenBank/DDBJ whole genome shotgun (WGS) entry which is preliminary data.</text>
</comment>
<accession>A0A839AK35</accession>
<dbReference type="InterPro" id="IPR011006">
    <property type="entry name" value="CheY-like_superfamily"/>
</dbReference>
<gene>
    <name evidence="10" type="ORF">H2509_17015</name>
</gene>
<keyword evidence="5" id="KW-0804">Transcription</keyword>
<evidence type="ECO:0000256" key="4">
    <source>
        <dbReference type="ARBA" id="ARBA00023125"/>
    </source>
</evidence>
<dbReference type="CDD" id="cd00383">
    <property type="entry name" value="trans_reg_C"/>
    <property type="match status" value="1"/>
</dbReference>
<organism evidence="10 11">
    <name type="scientific">Stappia albiluteola</name>
    <dbReference type="NCBI Taxonomy" id="2758565"/>
    <lineage>
        <taxon>Bacteria</taxon>
        <taxon>Pseudomonadati</taxon>
        <taxon>Pseudomonadota</taxon>
        <taxon>Alphaproteobacteria</taxon>
        <taxon>Hyphomicrobiales</taxon>
        <taxon>Stappiaceae</taxon>
        <taxon>Stappia</taxon>
    </lineage>
</organism>
<name>A0A839AK35_9HYPH</name>
<evidence type="ECO:0000259" key="8">
    <source>
        <dbReference type="PROSITE" id="PS50110"/>
    </source>
</evidence>
<dbReference type="AlphaFoldDB" id="A0A839AK35"/>
<dbReference type="GO" id="GO:0005829">
    <property type="term" value="C:cytosol"/>
    <property type="evidence" value="ECO:0007669"/>
    <property type="project" value="TreeGrafter"/>
</dbReference>
<dbReference type="Gene3D" id="1.10.10.10">
    <property type="entry name" value="Winged helix-like DNA-binding domain superfamily/Winged helix DNA-binding domain"/>
    <property type="match status" value="1"/>
</dbReference>
<dbReference type="FunFam" id="3.40.50.2300:FF:000002">
    <property type="entry name" value="DNA-binding response regulator PhoP"/>
    <property type="match status" value="1"/>
</dbReference>
<keyword evidence="11" id="KW-1185">Reference proteome</keyword>
<proteinExistence type="predicted"/>
<evidence type="ECO:0000256" key="1">
    <source>
        <dbReference type="ARBA" id="ARBA00022553"/>
    </source>
</evidence>
<dbReference type="SUPFAM" id="SSF52172">
    <property type="entry name" value="CheY-like"/>
    <property type="match status" value="1"/>
</dbReference>
<feature type="domain" description="OmpR/PhoB-type" evidence="9">
    <location>
        <begin position="124"/>
        <end position="220"/>
    </location>
</feature>
<evidence type="ECO:0000256" key="5">
    <source>
        <dbReference type="ARBA" id="ARBA00023163"/>
    </source>
</evidence>
<protein>
    <submittedName>
        <fullName evidence="10">Response regulator transcription factor</fullName>
    </submittedName>
</protein>
<feature type="DNA-binding region" description="OmpR/PhoB-type" evidence="7">
    <location>
        <begin position="124"/>
        <end position="220"/>
    </location>
</feature>
<dbReference type="InterPro" id="IPR001789">
    <property type="entry name" value="Sig_transdc_resp-reg_receiver"/>
</dbReference>
<dbReference type="Gene3D" id="6.10.250.690">
    <property type="match status" value="1"/>
</dbReference>
<dbReference type="Proteomes" id="UP000541109">
    <property type="component" value="Unassembled WGS sequence"/>
</dbReference>